<dbReference type="Gene3D" id="2.10.109.10">
    <property type="entry name" value="Umud Fragment, subunit A"/>
    <property type="match status" value="1"/>
</dbReference>
<dbReference type="Proteomes" id="UP001305702">
    <property type="component" value="Chromosome"/>
</dbReference>
<dbReference type="GO" id="GO:0009003">
    <property type="term" value="F:signal peptidase activity"/>
    <property type="evidence" value="ECO:0007669"/>
    <property type="project" value="UniProtKB-EC"/>
</dbReference>
<dbReference type="AlphaFoldDB" id="A0AA96LIY0"/>
<feature type="domain" description="Peptidase S26" evidence="4">
    <location>
        <begin position="53"/>
        <end position="199"/>
    </location>
</feature>
<dbReference type="EMBL" id="CP130318">
    <property type="protein sequence ID" value="WNQ13848.1"/>
    <property type="molecule type" value="Genomic_DNA"/>
</dbReference>
<sequence>MILLMVFLFPACSQPLRDNRTSEAVAKVDVGAGMVVFKHMNDNMERGNKEFSGVGVVIDQGHYKSNPVQRGDIVYYKNPQAAKSNNGLQNNEISRVVALPGESIRIEQGQLYINGKKLDTFYGQAHWGGMDLAQLKKQSSNSEAVKSVIKIIQESDETNKQELKIPDGQYYIIGDNWIRSGDSRHFGPISKDSILGKVKGYN</sequence>
<organism evidence="5 6">
    <name type="scientific">Paenibacillus aurantius</name>
    <dbReference type="NCBI Taxonomy" id="2918900"/>
    <lineage>
        <taxon>Bacteria</taxon>
        <taxon>Bacillati</taxon>
        <taxon>Bacillota</taxon>
        <taxon>Bacilli</taxon>
        <taxon>Bacillales</taxon>
        <taxon>Paenibacillaceae</taxon>
        <taxon>Paenibacillus</taxon>
    </lineage>
</organism>
<comment type="similarity">
    <text evidence="2 3">Belongs to the peptidase S26 family.</text>
</comment>
<evidence type="ECO:0000259" key="4">
    <source>
        <dbReference type="Pfam" id="PF10502"/>
    </source>
</evidence>
<dbReference type="EC" id="3.4.21.89" evidence="3"/>
<evidence type="ECO:0000313" key="5">
    <source>
        <dbReference type="EMBL" id="WNQ13848.1"/>
    </source>
</evidence>
<keyword evidence="3" id="KW-0645">Protease</keyword>
<dbReference type="KEGG" id="paun:MJA45_12780"/>
<dbReference type="InterPro" id="IPR019533">
    <property type="entry name" value="Peptidase_S26"/>
</dbReference>
<dbReference type="GO" id="GO:0005886">
    <property type="term" value="C:plasma membrane"/>
    <property type="evidence" value="ECO:0007669"/>
    <property type="project" value="UniProtKB-SubCell"/>
</dbReference>
<evidence type="ECO:0000256" key="3">
    <source>
        <dbReference type="RuleBase" id="RU362042"/>
    </source>
</evidence>
<dbReference type="GO" id="GO:0004252">
    <property type="term" value="F:serine-type endopeptidase activity"/>
    <property type="evidence" value="ECO:0007669"/>
    <property type="project" value="InterPro"/>
</dbReference>
<dbReference type="InterPro" id="IPR000223">
    <property type="entry name" value="Pept_S26A_signal_pept_1"/>
</dbReference>
<dbReference type="PANTHER" id="PTHR43390:SF1">
    <property type="entry name" value="CHLOROPLAST PROCESSING PEPTIDASE"/>
    <property type="match status" value="1"/>
</dbReference>
<evidence type="ECO:0000313" key="6">
    <source>
        <dbReference type="Proteomes" id="UP001305702"/>
    </source>
</evidence>
<evidence type="ECO:0000256" key="2">
    <source>
        <dbReference type="ARBA" id="ARBA00009370"/>
    </source>
</evidence>
<comment type="subcellular location">
    <subcellularLocation>
        <location evidence="1">Cell membrane</location>
        <topology evidence="1">Single-pass type II membrane protein</topology>
    </subcellularLocation>
    <subcellularLocation>
        <location evidence="3">Membrane</location>
        <topology evidence="3">Single-pass type II membrane protein</topology>
    </subcellularLocation>
</comment>
<keyword evidence="3 5" id="KW-0378">Hydrolase</keyword>
<proteinExistence type="inferred from homology"/>
<dbReference type="GO" id="GO:0006465">
    <property type="term" value="P:signal peptide processing"/>
    <property type="evidence" value="ECO:0007669"/>
    <property type="project" value="InterPro"/>
</dbReference>
<dbReference type="SUPFAM" id="SSF51306">
    <property type="entry name" value="LexA/Signal peptidase"/>
    <property type="match status" value="1"/>
</dbReference>
<accession>A0AA96LIY0</accession>
<dbReference type="NCBIfam" id="TIGR02227">
    <property type="entry name" value="sigpep_I_bact"/>
    <property type="match status" value="1"/>
</dbReference>
<dbReference type="CDD" id="cd06530">
    <property type="entry name" value="S26_SPase_I"/>
    <property type="match status" value="1"/>
</dbReference>
<dbReference type="RefSeq" id="WP_315607629.1">
    <property type="nucleotide sequence ID" value="NZ_CP130318.1"/>
</dbReference>
<gene>
    <name evidence="5" type="primary">lepB</name>
    <name evidence="5" type="ORF">MJA45_12780</name>
</gene>
<dbReference type="PANTHER" id="PTHR43390">
    <property type="entry name" value="SIGNAL PEPTIDASE I"/>
    <property type="match status" value="1"/>
</dbReference>
<comment type="catalytic activity">
    <reaction evidence="3">
        <text>Cleavage of hydrophobic, N-terminal signal or leader sequences from secreted and periplasmic proteins.</text>
        <dbReference type="EC" id="3.4.21.89"/>
    </reaction>
</comment>
<dbReference type="Pfam" id="PF10502">
    <property type="entry name" value="Peptidase_S26"/>
    <property type="match status" value="1"/>
</dbReference>
<evidence type="ECO:0000256" key="1">
    <source>
        <dbReference type="ARBA" id="ARBA00004401"/>
    </source>
</evidence>
<protein>
    <recommendedName>
        <fullName evidence="3">Signal peptidase I</fullName>
        <ecNumber evidence="3">3.4.21.89</ecNumber>
    </recommendedName>
</protein>
<name>A0AA96LIY0_9BACL</name>
<keyword evidence="6" id="KW-1185">Reference proteome</keyword>
<reference evidence="5 6" key="1">
    <citation type="submission" date="2022-02" db="EMBL/GenBank/DDBJ databases">
        <title>Paenibacillus sp. MBLB1776 Whole Genome Shotgun Sequencing.</title>
        <authorList>
            <person name="Hwang C.Y."/>
            <person name="Cho E.-S."/>
            <person name="Seo M.-J."/>
        </authorList>
    </citation>
    <scope>NUCLEOTIDE SEQUENCE [LARGE SCALE GENOMIC DNA]</scope>
    <source>
        <strain evidence="5 6">MBLB1776</strain>
    </source>
</reference>
<dbReference type="PRINTS" id="PR00727">
    <property type="entry name" value="LEADERPTASE"/>
</dbReference>
<dbReference type="InterPro" id="IPR036286">
    <property type="entry name" value="LexA/Signal_pep-like_sf"/>
</dbReference>